<protein>
    <submittedName>
        <fullName evidence="3">Redoxin domain-containing protein</fullName>
    </submittedName>
</protein>
<dbReference type="InterPro" id="IPR047262">
    <property type="entry name" value="PRX-like1"/>
</dbReference>
<dbReference type="Pfam" id="PF00578">
    <property type="entry name" value="AhpC-TSA"/>
    <property type="match status" value="1"/>
</dbReference>
<dbReference type="AlphaFoldDB" id="A0AAP2DQR2"/>
<comment type="caution">
    <text evidence="3">The sequence shown here is derived from an EMBL/GenBank/DDBJ whole genome shotgun (WGS) entry which is preliminary data.</text>
</comment>
<keyword evidence="1" id="KW-0732">Signal</keyword>
<dbReference type="GO" id="GO:0016209">
    <property type="term" value="F:antioxidant activity"/>
    <property type="evidence" value="ECO:0007669"/>
    <property type="project" value="InterPro"/>
</dbReference>
<evidence type="ECO:0000313" key="4">
    <source>
        <dbReference type="Proteomes" id="UP001319200"/>
    </source>
</evidence>
<dbReference type="Gene3D" id="3.40.30.10">
    <property type="entry name" value="Glutaredoxin"/>
    <property type="match status" value="1"/>
</dbReference>
<evidence type="ECO:0000259" key="2">
    <source>
        <dbReference type="PROSITE" id="PS51352"/>
    </source>
</evidence>
<dbReference type="InterPro" id="IPR036249">
    <property type="entry name" value="Thioredoxin-like_sf"/>
</dbReference>
<dbReference type="PANTHER" id="PTHR43640">
    <property type="entry name" value="OS07G0260300 PROTEIN"/>
    <property type="match status" value="1"/>
</dbReference>
<dbReference type="PANTHER" id="PTHR43640:SF1">
    <property type="entry name" value="THIOREDOXIN-DEPENDENT PEROXIREDOXIN"/>
    <property type="match status" value="1"/>
</dbReference>
<organism evidence="3 4">
    <name type="scientific">Chryseosolibacter histidini</name>
    <dbReference type="NCBI Taxonomy" id="2782349"/>
    <lineage>
        <taxon>Bacteria</taxon>
        <taxon>Pseudomonadati</taxon>
        <taxon>Bacteroidota</taxon>
        <taxon>Cytophagia</taxon>
        <taxon>Cytophagales</taxon>
        <taxon>Chryseotaleaceae</taxon>
        <taxon>Chryseosolibacter</taxon>
    </lineage>
</organism>
<dbReference type="RefSeq" id="WP_254169437.1">
    <property type="nucleotide sequence ID" value="NZ_JAHESF010000047.1"/>
</dbReference>
<reference evidence="3 4" key="1">
    <citation type="submission" date="2021-05" db="EMBL/GenBank/DDBJ databases">
        <title>A Polyphasic approach of four new species of the genus Ohtaekwangia: Ohtaekwangia histidinii sp. nov., Ohtaekwangia cretensis sp. nov., Ohtaekwangia indiensis sp. nov., Ohtaekwangia reichenbachii sp. nov. from diverse environment.</title>
        <authorList>
            <person name="Octaviana S."/>
        </authorList>
    </citation>
    <scope>NUCLEOTIDE SEQUENCE [LARGE SCALE GENOMIC DNA]</scope>
    <source>
        <strain evidence="3 4">PWU4</strain>
    </source>
</reference>
<feature type="domain" description="Thioredoxin" evidence="2">
    <location>
        <begin position="15"/>
        <end position="160"/>
    </location>
</feature>
<dbReference type="GO" id="GO:0016491">
    <property type="term" value="F:oxidoreductase activity"/>
    <property type="evidence" value="ECO:0007669"/>
    <property type="project" value="InterPro"/>
</dbReference>
<sequence>MKKVFLLLACLIGFNAFSQQVSNFSLVNVLNDQPVSPENFPSCAGMVIIFTSNACPYDEYYRNRVAKLSQAYQDRVPVLLVNAHPDPEESKENMAKKAKQLNLSMPYLADKDQTLVTALDVRKSPEAFLLKNNNGKFTVVYRGAIDDNAQVEADVRHNYLRDAIDIMLTNQKIETPEVRPVGCNLRKK</sequence>
<feature type="chain" id="PRO_5042960052" evidence="1">
    <location>
        <begin position="19"/>
        <end position="188"/>
    </location>
</feature>
<proteinExistence type="predicted"/>
<evidence type="ECO:0000313" key="3">
    <source>
        <dbReference type="EMBL" id="MBT1700751.1"/>
    </source>
</evidence>
<dbReference type="PROSITE" id="PS51352">
    <property type="entry name" value="THIOREDOXIN_2"/>
    <property type="match status" value="1"/>
</dbReference>
<name>A0AAP2DQR2_9BACT</name>
<feature type="signal peptide" evidence="1">
    <location>
        <begin position="1"/>
        <end position="18"/>
    </location>
</feature>
<dbReference type="EMBL" id="JAHESF010000047">
    <property type="protein sequence ID" value="MBT1700751.1"/>
    <property type="molecule type" value="Genomic_DNA"/>
</dbReference>
<dbReference type="InterPro" id="IPR013766">
    <property type="entry name" value="Thioredoxin_domain"/>
</dbReference>
<gene>
    <name evidence="3" type="ORF">KK083_27925</name>
</gene>
<evidence type="ECO:0000256" key="1">
    <source>
        <dbReference type="SAM" id="SignalP"/>
    </source>
</evidence>
<accession>A0AAP2DQR2</accession>
<dbReference type="SUPFAM" id="SSF52833">
    <property type="entry name" value="Thioredoxin-like"/>
    <property type="match status" value="1"/>
</dbReference>
<dbReference type="InterPro" id="IPR000866">
    <property type="entry name" value="AhpC/TSA"/>
</dbReference>
<keyword evidence="4" id="KW-1185">Reference proteome</keyword>
<dbReference type="Proteomes" id="UP001319200">
    <property type="component" value="Unassembled WGS sequence"/>
</dbReference>